<sequence>MKVYIVSGCNSYGDHYVLGVYRSEEEAEAAAERERNYHRDSVDVCEWEVQE</sequence>
<evidence type="ECO:0000313" key="2">
    <source>
        <dbReference type="EMBL" id="AGP24954.1"/>
    </source>
</evidence>
<gene>
    <name evidence="2" type="ORF">Jersey_66</name>
</gene>
<reference evidence="2 3" key="1">
    <citation type="submission" date="2013-05" db="EMBL/GenBank/DDBJ databases">
        <authorList>
            <person name="Anany H."/>
            <person name="Corbeil J."/>
            <person name="Kropinski A.M."/>
            <person name="Moineau S."/>
            <person name="Plante P.-L."/>
            <person name="Tremblay D."/>
        </authorList>
    </citation>
    <scope>NUCLEOTIDE SEQUENCE [LARGE SCALE GENOMIC DNA]</scope>
</reference>
<feature type="domain" description="DUF7336" evidence="1">
    <location>
        <begin position="1"/>
        <end position="50"/>
    </location>
</feature>
<dbReference type="Pfam" id="PF24024">
    <property type="entry name" value="DUF7336"/>
    <property type="match status" value="1"/>
</dbReference>
<dbReference type="InterPro" id="IPR055760">
    <property type="entry name" value="DUF7336"/>
</dbReference>
<dbReference type="Proteomes" id="UP000014902">
    <property type="component" value="Segment"/>
</dbReference>
<dbReference type="EMBL" id="KF148055">
    <property type="protein sequence ID" value="AGP24954.1"/>
    <property type="molecule type" value="Genomic_DNA"/>
</dbReference>
<keyword evidence="3" id="KW-1185">Reference proteome</keyword>
<dbReference type="RefSeq" id="YP_008239775.1">
    <property type="nucleotide sequence ID" value="NC_021777.1"/>
</dbReference>
<organism evidence="2 3">
    <name type="scientific">Salmonella phage Jersey</name>
    <dbReference type="NCBI Taxonomy" id="1340534"/>
    <lineage>
        <taxon>Viruses</taxon>
        <taxon>Duplodnaviria</taxon>
        <taxon>Heunggongvirae</taxon>
        <taxon>Uroviricota</taxon>
        <taxon>Caudoviricetes</taxon>
        <taxon>Sarkviridae</taxon>
        <taxon>Guernseyvirinae</taxon>
        <taxon>Jerseyvirus</taxon>
        <taxon>Jerseyvirus jersey</taxon>
    </lineage>
</organism>
<evidence type="ECO:0000259" key="1">
    <source>
        <dbReference type="Pfam" id="PF24024"/>
    </source>
</evidence>
<accession>S4X5B5</accession>
<dbReference type="GeneID" id="16901022"/>
<evidence type="ECO:0000313" key="3">
    <source>
        <dbReference type="Proteomes" id="UP000014902"/>
    </source>
</evidence>
<proteinExistence type="predicted"/>
<dbReference type="KEGG" id="vg:16901022"/>
<name>S4X5B5_9CAUD</name>
<protein>
    <recommendedName>
        <fullName evidence="1">DUF7336 domain-containing protein</fullName>
    </recommendedName>
</protein>